<evidence type="ECO:0000256" key="5">
    <source>
        <dbReference type="ARBA" id="ARBA00023002"/>
    </source>
</evidence>
<feature type="binding site" evidence="9">
    <location>
        <position position="145"/>
    </location>
    <ligand>
        <name>NADPH</name>
        <dbReference type="ChEBI" id="CHEBI:57783"/>
    </ligand>
</feature>
<dbReference type="NCBIfam" id="TIGR00243">
    <property type="entry name" value="Dxr"/>
    <property type="match status" value="1"/>
</dbReference>
<dbReference type="GO" id="GO:0030145">
    <property type="term" value="F:manganese ion binding"/>
    <property type="evidence" value="ECO:0007669"/>
    <property type="project" value="TreeGrafter"/>
</dbReference>
<keyword evidence="14" id="KW-1185">Reference proteome</keyword>
<dbReference type="Pfam" id="PF02670">
    <property type="entry name" value="DXP_reductoisom"/>
    <property type="match status" value="1"/>
</dbReference>
<feature type="binding site" evidence="9">
    <location>
        <position position="236"/>
    </location>
    <ligand>
        <name>1-deoxy-D-xylulose 5-phosphate</name>
        <dbReference type="ChEBI" id="CHEBI:57792"/>
    </ligand>
</feature>
<evidence type="ECO:0000259" key="11">
    <source>
        <dbReference type="Pfam" id="PF08436"/>
    </source>
</evidence>
<dbReference type="GO" id="GO:0051484">
    <property type="term" value="P:isopentenyl diphosphate biosynthetic process, methylerythritol 4-phosphate pathway involved in terpenoid biosynthetic process"/>
    <property type="evidence" value="ECO:0007669"/>
    <property type="project" value="TreeGrafter"/>
</dbReference>
<dbReference type="GO" id="GO:0070402">
    <property type="term" value="F:NADPH binding"/>
    <property type="evidence" value="ECO:0007669"/>
    <property type="project" value="InterPro"/>
</dbReference>
<evidence type="ECO:0000256" key="2">
    <source>
        <dbReference type="ARBA" id="ARBA00006825"/>
    </source>
</evidence>
<feature type="domain" description="DXP reductoisomerase C-terminal" evidence="12">
    <location>
        <begin position="281"/>
        <end position="402"/>
    </location>
</feature>
<dbReference type="Proteomes" id="UP001165074">
    <property type="component" value="Unassembled WGS sequence"/>
</dbReference>
<keyword evidence="5 9" id="KW-0560">Oxidoreductase</keyword>
<feature type="domain" description="1-deoxy-D-xylulose 5-phosphate reductoisomerase C-terminal" evidence="11">
    <location>
        <begin position="165"/>
        <end position="248"/>
    </location>
</feature>
<dbReference type="Gene3D" id="3.40.50.720">
    <property type="entry name" value="NAD(P)-binding Rossmann-like Domain"/>
    <property type="match status" value="1"/>
</dbReference>
<dbReference type="EMBL" id="BSTK01000015">
    <property type="protein sequence ID" value="GLY90230.1"/>
    <property type="molecule type" value="Genomic_DNA"/>
</dbReference>
<dbReference type="InterPro" id="IPR013644">
    <property type="entry name" value="DXP_reductoisomerase_C"/>
</dbReference>
<feature type="binding site" evidence="9">
    <location>
        <position position="231"/>
    </location>
    <ligand>
        <name>1-deoxy-D-xylulose 5-phosphate</name>
        <dbReference type="ChEBI" id="CHEBI:57792"/>
    </ligand>
</feature>
<evidence type="ECO:0000313" key="14">
    <source>
        <dbReference type="Proteomes" id="UP001165074"/>
    </source>
</evidence>
<gene>
    <name evidence="9 13" type="primary">dxr</name>
    <name evidence="13" type="ORF">Airi02_081590</name>
</gene>
<evidence type="ECO:0000259" key="10">
    <source>
        <dbReference type="Pfam" id="PF02670"/>
    </source>
</evidence>
<sequence>MIYEENSAAGGPKDVVILGSTGSIGTQAIDVIRRNPDRFRVTGLAAGGGRVDLLAAQVLDLHPEVVAVAKGSAAEDLQLALYAEAQKRGYSSGDYRLPRLLAGPATIAEVAAWPCDIVLNGIEGAAGLASTLAALDAGRILALANKESLIIGGPLVRQRAKPGQIVPVDSEHSALAQCLRGGDRGEVRRLVVTASGGPFRGRSRAEMEDVTPEQALAHPTWAMGPLVTINSATLVNKGLEVIEAHLLYDVPFDSIEVMVHPQSAVHSMVEFADGSTIAQASPPDMRLPIALALAWPDRVPDAAPGLDWTRAHTWEFFPLDNEAFPSVRLAREVGAAGGTAPAVYNGANEECVAAFLNGSVRFPAIVDTVARVVSEHMSGSGARTPAALTLDDVLAADDWARTRARELTTG</sequence>
<feature type="binding site" evidence="9">
    <location>
        <position position="224"/>
    </location>
    <ligand>
        <name>NADPH</name>
        <dbReference type="ChEBI" id="CHEBI:57783"/>
    </ligand>
</feature>
<feature type="binding site" evidence="9">
    <location>
        <position position="169"/>
    </location>
    <ligand>
        <name>Mn(2+)</name>
        <dbReference type="ChEBI" id="CHEBI:29035"/>
    </ligand>
</feature>
<feature type="binding site" evidence="9">
    <location>
        <position position="171"/>
    </location>
    <ligand>
        <name>Mn(2+)</name>
        <dbReference type="ChEBI" id="CHEBI:29035"/>
    </ligand>
</feature>
<comment type="similarity">
    <text evidence="2 9">Belongs to the DXR family.</text>
</comment>
<dbReference type="Pfam" id="PF08436">
    <property type="entry name" value="DXP_redisom_C"/>
    <property type="match status" value="1"/>
</dbReference>
<name>A0A9W6W3Q4_9ACTN</name>
<accession>A0A9W6W3Q4</accession>
<dbReference type="FunFam" id="3.40.50.720:FF:000045">
    <property type="entry name" value="1-deoxy-D-xylulose 5-phosphate reductoisomerase"/>
    <property type="match status" value="1"/>
</dbReference>
<dbReference type="InterPro" id="IPR003821">
    <property type="entry name" value="DXP_reductoisomerase"/>
</dbReference>
<dbReference type="InterPro" id="IPR036169">
    <property type="entry name" value="DXPR_C_sf"/>
</dbReference>
<dbReference type="Pfam" id="PF13288">
    <property type="entry name" value="DXPR_C"/>
    <property type="match status" value="1"/>
</dbReference>
<keyword evidence="9" id="KW-0460">Magnesium</keyword>
<evidence type="ECO:0000313" key="13">
    <source>
        <dbReference type="EMBL" id="GLY90230.1"/>
    </source>
</evidence>
<dbReference type="PANTHER" id="PTHR30525:SF0">
    <property type="entry name" value="1-DEOXY-D-XYLULOSE 5-PHOSPHATE REDUCTOISOMERASE, CHLOROPLASTIC"/>
    <property type="match status" value="1"/>
</dbReference>
<dbReference type="SUPFAM" id="SSF55347">
    <property type="entry name" value="Glyceraldehyde-3-phosphate dehydrogenase-like, C-terminal domain"/>
    <property type="match status" value="1"/>
</dbReference>
<evidence type="ECO:0000256" key="6">
    <source>
        <dbReference type="ARBA" id="ARBA00023211"/>
    </source>
</evidence>
<comment type="caution">
    <text evidence="13">The sequence shown here is derived from an EMBL/GenBank/DDBJ whole genome shotgun (WGS) entry which is preliminary data.</text>
</comment>
<feature type="binding site" evidence="9">
    <location>
        <position position="218"/>
    </location>
    <ligand>
        <name>1-deoxy-D-xylulose 5-phosphate</name>
        <dbReference type="ChEBI" id="CHEBI:57792"/>
    </ligand>
</feature>
<dbReference type="AlphaFoldDB" id="A0A9W6W3Q4"/>
<feature type="binding site" evidence="9">
    <location>
        <position position="170"/>
    </location>
    <ligand>
        <name>1-deoxy-D-xylulose 5-phosphate</name>
        <dbReference type="ChEBI" id="CHEBI:57792"/>
    </ligand>
</feature>
<dbReference type="EC" id="1.1.1.267" evidence="9"/>
<feature type="binding site" evidence="9">
    <location>
        <position position="22"/>
    </location>
    <ligand>
        <name>NADPH</name>
        <dbReference type="ChEBI" id="CHEBI:57783"/>
    </ligand>
</feature>
<keyword evidence="4 9" id="KW-0521">NADP</keyword>
<dbReference type="PIRSF" id="PIRSF006205">
    <property type="entry name" value="Dxp_reductismrs"/>
    <property type="match status" value="1"/>
</dbReference>
<feature type="binding site" evidence="9">
    <location>
        <position position="23"/>
    </location>
    <ligand>
        <name>NADPH</name>
        <dbReference type="ChEBI" id="CHEBI:57783"/>
    </ligand>
</feature>
<dbReference type="HAMAP" id="MF_00183">
    <property type="entry name" value="DXP_reductoisom"/>
    <property type="match status" value="1"/>
</dbReference>
<comment type="function">
    <text evidence="9">Catalyzes the NADPH-dependent rearrangement and reduction of 1-deoxy-D-xylulose-5-phosphate (DXP) to 2-C-methyl-D-erythritol 4-phosphate (MEP).</text>
</comment>
<dbReference type="InterPro" id="IPR026877">
    <property type="entry name" value="DXPR_C"/>
</dbReference>
<protein>
    <recommendedName>
        <fullName evidence="9">1-deoxy-D-xylulose 5-phosphate reductoisomerase</fullName>
        <shortName evidence="9">DXP reductoisomerase</shortName>
        <ecNumber evidence="9">1.1.1.267</ecNumber>
    </recommendedName>
    <alternativeName>
        <fullName evidence="9">1-deoxyxylulose-5-phosphate reductoisomerase</fullName>
    </alternativeName>
    <alternativeName>
        <fullName evidence="9">2-C-methyl-D-erythritol 4-phosphate synthase</fullName>
    </alternativeName>
</protein>
<feature type="binding site" evidence="9">
    <location>
        <position position="240"/>
    </location>
    <ligand>
        <name>1-deoxy-D-xylulose 5-phosphate</name>
        <dbReference type="ChEBI" id="CHEBI:57792"/>
    </ligand>
</feature>
<keyword evidence="6 9" id="KW-0464">Manganese</keyword>
<dbReference type="InterPro" id="IPR013512">
    <property type="entry name" value="DXP_reductoisomerase_N"/>
</dbReference>
<evidence type="ECO:0000256" key="8">
    <source>
        <dbReference type="ARBA" id="ARBA00048543"/>
    </source>
</evidence>
<comment type="pathway">
    <text evidence="1 9">Isoprenoid biosynthesis; isopentenyl diphosphate biosynthesis via DXP pathway; isopentenyl diphosphate from 1-deoxy-D-xylulose 5-phosphate: step 1/6.</text>
</comment>
<feature type="binding site" evidence="9">
    <location>
        <position position="240"/>
    </location>
    <ligand>
        <name>Mn(2+)</name>
        <dbReference type="ChEBI" id="CHEBI:29035"/>
    </ligand>
</feature>
<keyword evidence="7 9" id="KW-0414">Isoprene biosynthesis</keyword>
<dbReference type="GO" id="GO:0030604">
    <property type="term" value="F:1-deoxy-D-xylulose-5-phosphate reductoisomerase activity"/>
    <property type="evidence" value="ECO:0007669"/>
    <property type="project" value="UniProtKB-UniRule"/>
</dbReference>
<feature type="binding site" evidence="9">
    <location>
        <position position="24"/>
    </location>
    <ligand>
        <name>NADPH</name>
        <dbReference type="ChEBI" id="CHEBI:57783"/>
    </ligand>
</feature>
<reference evidence="13" key="1">
    <citation type="submission" date="2023-03" db="EMBL/GenBank/DDBJ databases">
        <title>Actinoallomurus iriomotensis NBRC 103684.</title>
        <authorList>
            <person name="Ichikawa N."/>
            <person name="Sato H."/>
            <person name="Tonouchi N."/>
        </authorList>
    </citation>
    <scope>NUCLEOTIDE SEQUENCE</scope>
    <source>
        <strain evidence="13">NBRC 103684</strain>
    </source>
</reference>
<evidence type="ECO:0000256" key="4">
    <source>
        <dbReference type="ARBA" id="ARBA00022857"/>
    </source>
</evidence>
<feature type="domain" description="1-deoxy-D-xylulose 5-phosphate reductoisomerase N-terminal" evidence="10">
    <location>
        <begin position="15"/>
        <end position="153"/>
    </location>
</feature>
<proteinExistence type="inferred from homology"/>
<feature type="binding site" evidence="9">
    <location>
        <position position="47"/>
    </location>
    <ligand>
        <name>NADPH</name>
        <dbReference type="ChEBI" id="CHEBI:57783"/>
    </ligand>
</feature>
<evidence type="ECO:0000256" key="9">
    <source>
        <dbReference type="HAMAP-Rule" id="MF_00183"/>
    </source>
</evidence>
<dbReference type="Gene3D" id="1.10.1740.10">
    <property type="match status" value="1"/>
</dbReference>
<feature type="binding site" evidence="9">
    <location>
        <position position="147"/>
    </location>
    <ligand>
        <name>NADPH</name>
        <dbReference type="ChEBI" id="CHEBI:57783"/>
    </ligand>
</feature>
<feature type="binding site" evidence="9">
    <location>
        <position position="237"/>
    </location>
    <ligand>
        <name>1-deoxy-D-xylulose 5-phosphate</name>
        <dbReference type="ChEBI" id="CHEBI:57792"/>
    </ligand>
</feature>
<evidence type="ECO:0000256" key="7">
    <source>
        <dbReference type="ARBA" id="ARBA00023229"/>
    </source>
</evidence>
<evidence type="ECO:0000256" key="1">
    <source>
        <dbReference type="ARBA" id="ARBA00005094"/>
    </source>
</evidence>
<feature type="binding site" evidence="9">
    <location>
        <position position="21"/>
    </location>
    <ligand>
        <name>NADPH</name>
        <dbReference type="ChEBI" id="CHEBI:57783"/>
    </ligand>
</feature>
<comment type="caution">
    <text evidence="9">Lacks conserved residue(s) required for the propagation of feature annotation.</text>
</comment>
<dbReference type="SUPFAM" id="SSF69055">
    <property type="entry name" value="1-deoxy-D-xylulose-5-phosphate reductoisomerase, C-terminal domain"/>
    <property type="match status" value="1"/>
</dbReference>
<evidence type="ECO:0000256" key="3">
    <source>
        <dbReference type="ARBA" id="ARBA00022723"/>
    </source>
</evidence>
<dbReference type="SUPFAM" id="SSF51735">
    <property type="entry name" value="NAD(P)-binding Rossmann-fold domains"/>
    <property type="match status" value="1"/>
</dbReference>
<feature type="binding site" evidence="9">
    <location>
        <position position="195"/>
    </location>
    <ligand>
        <name>1-deoxy-D-xylulose 5-phosphate</name>
        <dbReference type="ChEBI" id="CHEBI:57792"/>
    </ligand>
</feature>
<dbReference type="PANTHER" id="PTHR30525">
    <property type="entry name" value="1-DEOXY-D-XYLULOSE 5-PHOSPHATE REDUCTOISOMERASE"/>
    <property type="match status" value="1"/>
</dbReference>
<dbReference type="InterPro" id="IPR036291">
    <property type="entry name" value="NAD(P)-bd_dom_sf"/>
</dbReference>
<feature type="binding site" evidence="9">
    <location>
        <position position="146"/>
    </location>
    <ligand>
        <name>1-deoxy-D-xylulose 5-phosphate</name>
        <dbReference type="ChEBI" id="CHEBI:57792"/>
    </ligand>
</feature>
<feature type="binding site" evidence="9">
    <location>
        <position position="171"/>
    </location>
    <ligand>
        <name>1-deoxy-D-xylulose 5-phosphate</name>
        <dbReference type="ChEBI" id="CHEBI:57792"/>
    </ligand>
</feature>
<comment type="catalytic activity">
    <reaction evidence="8">
        <text>2-C-methyl-D-erythritol 4-phosphate + NADP(+) = 1-deoxy-D-xylulose 5-phosphate + NADPH + H(+)</text>
        <dbReference type="Rhea" id="RHEA:13717"/>
        <dbReference type="ChEBI" id="CHEBI:15378"/>
        <dbReference type="ChEBI" id="CHEBI:57783"/>
        <dbReference type="ChEBI" id="CHEBI:57792"/>
        <dbReference type="ChEBI" id="CHEBI:58262"/>
        <dbReference type="ChEBI" id="CHEBI:58349"/>
        <dbReference type="EC" id="1.1.1.267"/>
    </reaction>
    <physiologicalReaction direction="right-to-left" evidence="8">
        <dbReference type="Rhea" id="RHEA:13719"/>
    </physiologicalReaction>
</comment>
<comment type="cofactor">
    <cofactor evidence="9">
        <name>Mg(2+)</name>
        <dbReference type="ChEBI" id="CHEBI:18420"/>
    </cofactor>
    <cofactor evidence="9">
        <name>Mn(2+)</name>
        <dbReference type="ChEBI" id="CHEBI:29035"/>
    </cofactor>
</comment>
<keyword evidence="3 9" id="KW-0479">Metal-binding</keyword>
<organism evidence="13 14">
    <name type="scientific">Actinoallomurus iriomotensis</name>
    <dbReference type="NCBI Taxonomy" id="478107"/>
    <lineage>
        <taxon>Bacteria</taxon>
        <taxon>Bacillati</taxon>
        <taxon>Actinomycetota</taxon>
        <taxon>Actinomycetes</taxon>
        <taxon>Streptosporangiales</taxon>
        <taxon>Thermomonosporaceae</taxon>
        <taxon>Actinoallomurus</taxon>
    </lineage>
</organism>
<evidence type="ECO:0000259" key="12">
    <source>
        <dbReference type="Pfam" id="PF13288"/>
    </source>
</evidence>